<protein>
    <submittedName>
        <fullName evidence="2">Uncharacterized protein</fullName>
    </submittedName>
</protein>
<sequence length="79" mass="8906">MISASKYRVPLKLAQKLSTEMEPSLTSRVVVLAYAWTDMFKRDLTTSLKKQNEPDFGQAADTGTRCEFKPQNHSTKLGI</sequence>
<dbReference type="CTD" id="36343678"/>
<dbReference type="Proteomes" id="UP000019149">
    <property type="component" value="Unassembled WGS sequence"/>
</dbReference>
<feature type="region of interest" description="Disordered" evidence="1">
    <location>
        <begin position="51"/>
        <end position="79"/>
    </location>
</feature>
<proteinExistence type="predicted"/>
<dbReference type="EMBL" id="APAU02000092">
    <property type="protein sequence ID" value="EUB57146.1"/>
    <property type="molecule type" value="Genomic_DNA"/>
</dbReference>
<organism evidence="2 3">
    <name type="scientific">Echinococcus granulosus</name>
    <name type="common">Hydatid tapeworm</name>
    <dbReference type="NCBI Taxonomy" id="6210"/>
    <lineage>
        <taxon>Eukaryota</taxon>
        <taxon>Metazoa</taxon>
        <taxon>Spiralia</taxon>
        <taxon>Lophotrochozoa</taxon>
        <taxon>Platyhelminthes</taxon>
        <taxon>Cestoda</taxon>
        <taxon>Eucestoda</taxon>
        <taxon>Cyclophyllidea</taxon>
        <taxon>Taeniidae</taxon>
        <taxon>Echinococcus</taxon>
        <taxon>Echinococcus granulosus group</taxon>
    </lineage>
</organism>
<dbReference type="AlphaFoldDB" id="W6U9F4"/>
<dbReference type="KEGG" id="egl:EGR_07963"/>
<evidence type="ECO:0000256" key="1">
    <source>
        <dbReference type="SAM" id="MobiDB-lite"/>
    </source>
</evidence>
<gene>
    <name evidence="2" type="ORF">EGR_07963</name>
</gene>
<reference evidence="2 3" key="1">
    <citation type="journal article" date="2013" name="Nat. Genet.">
        <title>The genome of the hydatid tapeworm Echinococcus granulosus.</title>
        <authorList>
            <person name="Zheng H."/>
            <person name="Zhang W."/>
            <person name="Zhang L."/>
            <person name="Zhang Z."/>
            <person name="Li J."/>
            <person name="Lu G."/>
            <person name="Zhu Y."/>
            <person name="Wang Y."/>
            <person name="Huang Y."/>
            <person name="Liu J."/>
            <person name="Kang H."/>
            <person name="Chen J."/>
            <person name="Wang L."/>
            <person name="Chen A."/>
            <person name="Yu S."/>
            <person name="Gao Z."/>
            <person name="Jin L."/>
            <person name="Gu W."/>
            <person name="Wang Z."/>
            <person name="Zhao L."/>
            <person name="Shi B."/>
            <person name="Wen H."/>
            <person name="Lin R."/>
            <person name="Jones M.K."/>
            <person name="Brejova B."/>
            <person name="Vinar T."/>
            <person name="Zhao G."/>
            <person name="McManus D.P."/>
            <person name="Chen Z."/>
            <person name="Zhou Y."/>
            <person name="Wang S."/>
        </authorList>
    </citation>
    <scope>NUCLEOTIDE SEQUENCE [LARGE SCALE GENOMIC DNA]</scope>
</reference>
<keyword evidence="3" id="KW-1185">Reference proteome</keyword>
<name>W6U9F4_ECHGR</name>
<accession>W6U9F4</accession>
<comment type="caution">
    <text evidence="2">The sequence shown here is derived from an EMBL/GenBank/DDBJ whole genome shotgun (WGS) entry which is preliminary data.</text>
</comment>
<evidence type="ECO:0000313" key="3">
    <source>
        <dbReference type="Proteomes" id="UP000019149"/>
    </source>
</evidence>
<evidence type="ECO:0000313" key="2">
    <source>
        <dbReference type="EMBL" id="EUB57146.1"/>
    </source>
</evidence>
<dbReference type="RefSeq" id="XP_024348342.1">
    <property type="nucleotide sequence ID" value="XM_024497212.1"/>
</dbReference>
<dbReference type="GeneID" id="36343678"/>